<dbReference type="EMBL" id="QJKB01000002">
    <property type="protein sequence ID" value="PXX44938.1"/>
    <property type="molecule type" value="Genomic_DNA"/>
</dbReference>
<comment type="caution">
    <text evidence="2">The sequence shown here is derived from an EMBL/GenBank/DDBJ whole genome shotgun (WGS) entry which is preliminary data.</text>
</comment>
<keyword evidence="1" id="KW-1133">Transmembrane helix</keyword>
<keyword evidence="1" id="KW-0472">Membrane</keyword>
<evidence type="ECO:0000313" key="3">
    <source>
        <dbReference type="Proteomes" id="UP000247792"/>
    </source>
</evidence>
<evidence type="ECO:0000313" key="2">
    <source>
        <dbReference type="EMBL" id="PXX44938.1"/>
    </source>
</evidence>
<organism evidence="2 3">
    <name type="scientific">Undibacterium pigrum</name>
    <dbReference type="NCBI Taxonomy" id="401470"/>
    <lineage>
        <taxon>Bacteria</taxon>
        <taxon>Pseudomonadati</taxon>
        <taxon>Pseudomonadota</taxon>
        <taxon>Betaproteobacteria</taxon>
        <taxon>Burkholderiales</taxon>
        <taxon>Oxalobacteraceae</taxon>
        <taxon>Undibacterium</taxon>
    </lineage>
</organism>
<proteinExistence type="predicted"/>
<feature type="transmembrane region" description="Helical" evidence="1">
    <location>
        <begin position="32"/>
        <end position="59"/>
    </location>
</feature>
<reference evidence="2 3" key="1">
    <citation type="submission" date="2018-05" db="EMBL/GenBank/DDBJ databases">
        <title>Genomic Encyclopedia of Type Strains, Phase IV (KMG-IV): sequencing the most valuable type-strain genomes for metagenomic binning, comparative biology and taxonomic classification.</title>
        <authorList>
            <person name="Goeker M."/>
        </authorList>
    </citation>
    <scope>NUCLEOTIDE SEQUENCE [LARGE SCALE GENOMIC DNA]</scope>
    <source>
        <strain evidence="2 3">DSM 19792</strain>
    </source>
</reference>
<keyword evidence="3" id="KW-1185">Reference proteome</keyword>
<evidence type="ECO:0000256" key="1">
    <source>
        <dbReference type="SAM" id="Phobius"/>
    </source>
</evidence>
<accession>A0A318J9X8</accession>
<dbReference type="AlphaFoldDB" id="A0A318J9X8"/>
<dbReference type="Proteomes" id="UP000247792">
    <property type="component" value="Unassembled WGS sequence"/>
</dbReference>
<dbReference type="OrthoDB" id="8779073at2"/>
<protein>
    <submittedName>
        <fullName evidence="2">Uncharacterized protein</fullName>
    </submittedName>
</protein>
<keyword evidence="1" id="KW-0812">Transmembrane</keyword>
<sequence length="105" mass="11180">MTFLNIAFPAASALPVSQIAISAFAGAARPLLGLGILATMLIVFKPMLLGMFRAALLVISPKQSREEKTATRNLRTMLTIRRIANDLDGTSPNMAAELRALAARG</sequence>
<name>A0A318J9X8_9BURK</name>
<dbReference type="RefSeq" id="WP_110254427.1">
    <property type="nucleotide sequence ID" value="NZ_QJKB01000002.1"/>
</dbReference>
<gene>
    <name evidence="2" type="ORF">DFR42_102150</name>
</gene>